<gene>
    <name evidence="5" type="ORF">TIFTF001_002220</name>
</gene>
<keyword evidence="1 2" id="KW-0694">RNA-binding</keyword>
<feature type="region of interest" description="Disordered" evidence="3">
    <location>
        <begin position="1"/>
        <end position="50"/>
    </location>
</feature>
<dbReference type="Gene3D" id="1.10.10.10">
    <property type="entry name" value="Winged helix-like DNA-binding domain superfamily/Winged helix DNA-binding domain"/>
    <property type="match status" value="1"/>
</dbReference>
<reference evidence="5" key="1">
    <citation type="submission" date="2023-07" db="EMBL/GenBank/DDBJ databases">
        <title>draft genome sequence of fig (Ficus carica).</title>
        <authorList>
            <person name="Takahashi T."/>
            <person name="Nishimura K."/>
        </authorList>
    </citation>
    <scope>NUCLEOTIDE SEQUENCE</scope>
</reference>
<organism evidence="5 6">
    <name type="scientific">Ficus carica</name>
    <name type="common">Common fig</name>
    <dbReference type="NCBI Taxonomy" id="3494"/>
    <lineage>
        <taxon>Eukaryota</taxon>
        <taxon>Viridiplantae</taxon>
        <taxon>Streptophyta</taxon>
        <taxon>Embryophyta</taxon>
        <taxon>Tracheophyta</taxon>
        <taxon>Spermatophyta</taxon>
        <taxon>Magnoliopsida</taxon>
        <taxon>eudicotyledons</taxon>
        <taxon>Gunneridae</taxon>
        <taxon>Pentapetalae</taxon>
        <taxon>rosids</taxon>
        <taxon>fabids</taxon>
        <taxon>Rosales</taxon>
        <taxon>Moraceae</taxon>
        <taxon>Ficeae</taxon>
        <taxon>Ficus</taxon>
    </lineage>
</organism>
<dbReference type="InterPro" id="IPR036390">
    <property type="entry name" value="WH_DNA-bd_sf"/>
</dbReference>
<dbReference type="SUPFAM" id="SSF46785">
    <property type="entry name" value="Winged helix' DNA-binding domain"/>
    <property type="match status" value="1"/>
</dbReference>
<dbReference type="Pfam" id="PF05383">
    <property type="entry name" value="La"/>
    <property type="match status" value="1"/>
</dbReference>
<feature type="domain" description="HTH La-type RNA-binding" evidence="4">
    <location>
        <begin position="388"/>
        <end position="518"/>
    </location>
</feature>
<evidence type="ECO:0000313" key="5">
    <source>
        <dbReference type="EMBL" id="GMN28938.1"/>
    </source>
</evidence>
<proteinExistence type="predicted"/>
<evidence type="ECO:0000259" key="4">
    <source>
        <dbReference type="PROSITE" id="PS50961"/>
    </source>
</evidence>
<dbReference type="PROSITE" id="PS50961">
    <property type="entry name" value="HTH_LA"/>
    <property type="match status" value="1"/>
</dbReference>
<accession>A0AA87Z3U6</accession>
<dbReference type="CDD" id="cd07323">
    <property type="entry name" value="LAM"/>
    <property type="match status" value="1"/>
</dbReference>
<dbReference type="EMBL" id="BTGU01000002">
    <property type="protein sequence ID" value="GMN28938.1"/>
    <property type="molecule type" value="Genomic_DNA"/>
</dbReference>
<protein>
    <recommendedName>
        <fullName evidence="4">HTH La-type RNA-binding domain-containing protein</fullName>
    </recommendedName>
</protein>
<feature type="compositionally biased region" description="Low complexity" evidence="3">
    <location>
        <begin position="223"/>
        <end position="245"/>
    </location>
</feature>
<feature type="compositionally biased region" description="Basic and acidic residues" evidence="3">
    <location>
        <begin position="302"/>
        <end position="325"/>
    </location>
</feature>
<dbReference type="PANTHER" id="PTHR22792:SF132">
    <property type="entry name" value="LA-RELATED PROTEIN 1"/>
    <property type="match status" value="1"/>
</dbReference>
<name>A0AA87Z3U6_FICCA</name>
<feature type="compositionally biased region" description="Low complexity" evidence="3">
    <location>
        <begin position="84"/>
        <end position="108"/>
    </location>
</feature>
<dbReference type="GO" id="GO:0003723">
    <property type="term" value="F:RNA binding"/>
    <property type="evidence" value="ECO:0007669"/>
    <property type="project" value="UniProtKB-UniRule"/>
</dbReference>
<dbReference type="InterPro" id="IPR045180">
    <property type="entry name" value="La_dom_prot"/>
</dbReference>
<evidence type="ECO:0000313" key="6">
    <source>
        <dbReference type="Proteomes" id="UP001187192"/>
    </source>
</evidence>
<feature type="region of interest" description="Disordered" evidence="3">
    <location>
        <begin position="84"/>
        <end position="344"/>
    </location>
</feature>
<feature type="region of interest" description="Disordered" evidence="3">
    <location>
        <begin position="551"/>
        <end position="582"/>
    </location>
</feature>
<dbReference type="Proteomes" id="UP001187192">
    <property type="component" value="Unassembled WGS sequence"/>
</dbReference>
<evidence type="ECO:0000256" key="2">
    <source>
        <dbReference type="PROSITE-ProRule" id="PRU00332"/>
    </source>
</evidence>
<dbReference type="AlphaFoldDB" id="A0AA87Z3U6"/>
<keyword evidence="6" id="KW-1185">Reference proteome</keyword>
<dbReference type="InterPro" id="IPR006630">
    <property type="entry name" value="La_HTH"/>
</dbReference>
<comment type="caution">
    <text evidence="5">The sequence shown here is derived from an EMBL/GenBank/DDBJ whole genome shotgun (WGS) entry which is preliminary data.</text>
</comment>
<dbReference type="PANTHER" id="PTHR22792">
    <property type="entry name" value="LUPUS LA PROTEIN-RELATED"/>
    <property type="match status" value="1"/>
</dbReference>
<dbReference type="GO" id="GO:0005737">
    <property type="term" value="C:cytoplasm"/>
    <property type="evidence" value="ECO:0007669"/>
    <property type="project" value="UniProtKB-ARBA"/>
</dbReference>
<sequence>MAAINTVGSNSSSSSLAAVKSPRHGGGGVDGVGSPQPRRASARSPWNQIVRGESEPIAAVPSSPSAAASAVAAVMELAIPAAAAAADSSCSSSSPPPSASSSPSLVEETGGGENSEGGGSGPNGGNVGKRSAWNKPSNGGAAAGEVGPVMGASWPALSESARASSAKSSSESLKGLSDGSPSVPASQGSGSTVSTTTTPSQKHAHPSPTTNHAGPSRQRSMRRSNSNVSSNGGVPQQQAPAGQAVEIASSNPSPKEHTQRSGFGSHSHGSGDHPQQRNSSRNRTGGPHPRGDGPHHYHHYGGRRDQDRGSHDWTHSRSFNGRDNHMQQPRVSPRMIRGPPPPPSPTHFIPQHLRPYPSIGFPELGHHVVYLAPPPPYVAPPLSPVFMGAPDPQLPSKIVNQIDYYFSSENLIKDIYLRQNMDDQGWVPIKLIAGFNKCSVSFLSVDTAYLLAHRHKFWSPPPPPVMASLAHTILFIPAVLNLTDNIQLILDSVRMSTIVEVQGDKVRRRNDWLRWLVLPSAQFPTVSSPQTPGKSSHDMLAARVQGIVLEERNPNISSSGQGSYQPQMPNGDAADRSSSGRN</sequence>
<evidence type="ECO:0000256" key="1">
    <source>
        <dbReference type="ARBA" id="ARBA00022884"/>
    </source>
</evidence>
<evidence type="ECO:0000256" key="3">
    <source>
        <dbReference type="SAM" id="MobiDB-lite"/>
    </source>
</evidence>
<dbReference type="SMART" id="SM00715">
    <property type="entry name" value="LA"/>
    <property type="match status" value="1"/>
</dbReference>
<feature type="compositionally biased region" description="Gly residues" evidence="3">
    <location>
        <begin position="109"/>
        <end position="127"/>
    </location>
</feature>
<dbReference type="InterPro" id="IPR036388">
    <property type="entry name" value="WH-like_DNA-bd_sf"/>
</dbReference>
<feature type="compositionally biased region" description="Low complexity" evidence="3">
    <location>
        <begin position="156"/>
        <end position="201"/>
    </location>
</feature>
<feature type="compositionally biased region" description="Polar residues" evidence="3">
    <location>
        <begin position="554"/>
        <end position="568"/>
    </location>
</feature>